<organism evidence="1 2">
    <name type="scientific">Dyadobacter subterraneus</name>
    <dbReference type="NCBI Taxonomy" id="2773304"/>
    <lineage>
        <taxon>Bacteria</taxon>
        <taxon>Pseudomonadati</taxon>
        <taxon>Bacteroidota</taxon>
        <taxon>Cytophagia</taxon>
        <taxon>Cytophagales</taxon>
        <taxon>Spirosomataceae</taxon>
        <taxon>Dyadobacter</taxon>
    </lineage>
</organism>
<keyword evidence="2" id="KW-1185">Reference proteome</keyword>
<accession>A0ABR9WI95</accession>
<proteinExistence type="predicted"/>
<evidence type="ECO:0000313" key="2">
    <source>
        <dbReference type="Proteomes" id="UP000634134"/>
    </source>
</evidence>
<gene>
    <name evidence="1" type="ORF">IEE83_23345</name>
</gene>
<sequence length="348" mass="39857">MSEICLTIYQVQDQTNVLKYASVSGKNYNGKTKQENNYVLEFVTTTCDLKKNSKPIPFKKRLKYGELFTELESSEDVHFWDEYTTIEMDSVLKMVRIGMRGNEYFKVTNGGFKGKSKRYFKIKLYNLTKRITIGYALNGAFFKSIDENQVWLGYVGQTNRSSKDISSARIIPATTFGFGYELNPYQQLRIDFSDGLFNSNFYKDTAIRFYQYYLIKKRGNPLFITASIGLSNGKTGLRLGEISSGNDIIVSGKNLGKKSTVFLGNRYTNGQIGLGLEYRKKRLSYFGEFSYTQNIHTKDILLLRIKKNIFFTKTVVTDNPSKEISILPENLNLGVSRTSMAFGIRLRL</sequence>
<name>A0ABR9WI95_9BACT</name>
<protein>
    <recommendedName>
        <fullName evidence="3">Outer membrane protein beta-barrel domain-containing protein</fullName>
    </recommendedName>
</protein>
<dbReference type="RefSeq" id="WP_194122860.1">
    <property type="nucleotide sequence ID" value="NZ_JACYGY010000001.1"/>
</dbReference>
<reference evidence="2" key="1">
    <citation type="submission" date="2023-07" db="EMBL/GenBank/DDBJ databases">
        <title>Dyadobacter sp. nov 'subterranea' isolated from contaminted grondwater.</title>
        <authorList>
            <person name="Szabo I."/>
            <person name="Al-Omari J."/>
            <person name="Szerdahelyi S.G."/>
            <person name="Rado J."/>
        </authorList>
    </citation>
    <scope>NUCLEOTIDE SEQUENCE [LARGE SCALE GENOMIC DNA]</scope>
    <source>
        <strain evidence="2">UP-52</strain>
    </source>
</reference>
<comment type="caution">
    <text evidence="1">The sequence shown here is derived from an EMBL/GenBank/DDBJ whole genome shotgun (WGS) entry which is preliminary data.</text>
</comment>
<dbReference type="EMBL" id="JACYGY010000001">
    <property type="protein sequence ID" value="MBE9464829.1"/>
    <property type="molecule type" value="Genomic_DNA"/>
</dbReference>
<dbReference type="Proteomes" id="UP000634134">
    <property type="component" value="Unassembled WGS sequence"/>
</dbReference>
<evidence type="ECO:0000313" key="1">
    <source>
        <dbReference type="EMBL" id="MBE9464829.1"/>
    </source>
</evidence>
<evidence type="ECO:0008006" key="3">
    <source>
        <dbReference type="Google" id="ProtNLM"/>
    </source>
</evidence>